<dbReference type="GO" id="GO:0016020">
    <property type="term" value="C:membrane"/>
    <property type="evidence" value="ECO:0007669"/>
    <property type="project" value="TreeGrafter"/>
</dbReference>
<accession>A0A4Y9SFH9</accession>
<organism evidence="3 4">
    <name type="scientific">Duganella callida</name>
    <dbReference type="NCBI Taxonomy" id="2561932"/>
    <lineage>
        <taxon>Bacteria</taxon>
        <taxon>Pseudomonadati</taxon>
        <taxon>Pseudomonadota</taxon>
        <taxon>Betaproteobacteria</taxon>
        <taxon>Burkholderiales</taxon>
        <taxon>Oxalobacteraceae</taxon>
        <taxon>Telluria group</taxon>
        <taxon>Duganella</taxon>
    </lineage>
</organism>
<dbReference type="InterPro" id="IPR036291">
    <property type="entry name" value="NAD(P)-bd_dom_sf"/>
</dbReference>
<dbReference type="EMBL" id="SPVG01000125">
    <property type="protein sequence ID" value="TFW22238.1"/>
    <property type="molecule type" value="Genomic_DNA"/>
</dbReference>
<proteinExistence type="inferred from homology"/>
<dbReference type="Gene3D" id="3.40.50.720">
    <property type="entry name" value="NAD(P)-binding Rossmann-like Domain"/>
    <property type="match status" value="1"/>
</dbReference>
<dbReference type="InterPro" id="IPR002347">
    <property type="entry name" value="SDR_fam"/>
</dbReference>
<dbReference type="PANTHER" id="PTHR44196:SF1">
    <property type="entry name" value="DEHYDROGENASE_REDUCTASE SDR FAMILY MEMBER 7B"/>
    <property type="match status" value="1"/>
</dbReference>
<dbReference type="GO" id="GO:0016491">
    <property type="term" value="F:oxidoreductase activity"/>
    <property type="evidence" value="ECO:0007669"/>
    <property type="project" value="UniProtKB-KW"/>
</dbReference>
<dbReference type="RefSeq" id="WP_135201882.1">
    <property type="nucleotide sequence ID" value="NZ_SPVG01000125.1"/>
</dbReference>
<dbReference type="AlphaFoldDB" id="A0A4Y9SFH9"/>
<protein>
    <submittedName>
        <fullName evidence="3">SDR family oxidoreductase</fullName>
    </submittedName>
</protein>
<dbReference type="NCBIfam" id="NF005489">
    <property type="entry name" value="PRK07102.1"/>
    <property type="match status" value="1"/>
</dbReference>
<dbReference type="PANTHER" id="PTHR44196">
    <property type="entry name" value="DEHYDROGENASE/REDUCTASE SDR FAMILY MEMBER 7B"/>
    <property type="match status" value="1"/>
</dbReference>
<dbReference type="Pfam" id="PF00106">
    <property type="entry name" value="adh_short"/>
    <property type="match status" value="1"/>
</dbReference>
<evidence type="ECO:0000256" key="1">
    <source>
        <dbReference type="ARBA" id="ARBA00006484"/>
    </source>
</evidence>
<name>A0A4Y9SFH9_9BURK</name>
<dbReference type="Proteomes" id="UP000297729">
    <property type="component" value="Unassembled WGS sequence"/>
</dbReference>
<evidence type="ECO:0000313" key="3">
    <source>
        <dbReference type="EMBL" id="TFW22238.1"/>
    </source>
</evidence>
<dbReference type="SUPFAM" id="SSF51735">
    <property type="entry name" value="NAD(P)-binding Rossmann-fold domains"/>
    <property type="match status" value="1"/>
</dbReference>
<gene>
    <name evidence="3" type="ORF">E4L98_12480</name>
</gene>
<comment type="caution">
    <text evidence="3">The sequence shown here is derived from an EMBL/GenBank/DDBJ whole genome shotgun (WGS) entry which is preliminary data.</text>
</comment>
<evidence type="ECO:0000313" key="4">
    <source>
        <dbReference type="Proteomes" id="UP000297729"/>
    </source>
</evidence>
<dbReference type="PRINTS" id="PR00081">
    <property type="entry name" value="GDHRDH"/>
</dbReference>
<keyword evidence="2" id="KW-0560">Oxidoreductase</keyword>
<comment type="similarity">
    <text evidence="1">Belongs to the short-chain dehydrogenases/reductases (SDR) family.</text>
</comment>
<reference evidence="3 4" key="1">
    <citation type="submission" date="2019-03" db="EMBL/GenBank/DDBJ databases">
        <title>Draft Genome Sequence of Duganella callidus sp. nov., a Novel Duganella Species Isolated from Cultivated Soil.</title>
        <authorList>
            <person name="Raths R."/>
            <person name="Peta V."/>
            <person name="Bucking H."/>
        </authorList>
    </citation>
    <scope>NUCLEOTIDE SEQUENCE [LARGE SCALE GENOMIC DNA]</scope>
    <source>
        <strain evidence="3 4">DN04</strain>
    </source>
</reference>
<dbReference type="OrthoDB" id="335726at2"/>
<sequence>MQKILIIGATSAIAEATARRFAQRGDALYLLARNSERLDGLLADLKIRGAAISAGARFDANDFDQHAACIERAAGALGGLDAVLIAHGTLPDQKACQADAALALREISTNALSVISLLTHIANRFEAQRGGTIAVIGSVAGDRGRQSNYVYGSAKGMLATFLQGLRNRLCKAGVHVLTIKPGFVDTPMTAAFPKSPLWATPEQVAAAIVRAMDGKRNVLYTPFFWWGIMTIIRHIPEAIFKKLSL</sequence>
<evidence type="ECO:0000256" key="2">
    <source>
        <dbReference type="ARBA" id="ARBA00023002"/>
    </source>
</evidence>
<dbReference type="CDD" id="cd05233">
    <property type="entry name" value="SDR_c"/>
    <property type="match status" value="1"/>
</dbReference>
<keyword evidence="4" id="KW-1185">Reference proteome</keyword>